<dbReference type="Gene3D" id="3.30.420.10">
    <property type="entry name" value="Ribonuclease H-like superfamily/Ribonuclease H"/>
    <property type="match status" value="1"/>
</dbReference>
<keyword evidence="1" id="KW-0479">Metal-binding</keyword>
<comment type="caution">
    <text evidence="6">The sequence shown here is derived from an EMBL/GenBank/DDBJ whole genome shotgun (WGS) entry which is preliminary data.</text>
</comment>
<feature type="domain" description="GAG-pre-integrase" evidence="5">
    <location>
        <begin position="151"/>
        <end position="224"/>
    </location>
</feature>
<dbReference type="PANTHER" id="PTHR42648">
    <property type="entry name" value="TRANSPOSASE, PUTATIVE-RELATED"/>
    <property type="match status" value="1"/>
</dbReference>
<dbReference type="PANTHER" id="PTHR42648:SF32">
    <property type="entry name" value="RIBONUCLEASE H-LIKE DOMAIN, GAG-PRE-INTEGRASE DOMAIN PROTEIN-RELATED"/>
    <property type="match status" value="1"/>
</dbReference>
<dbReference type="InterPro" id="IPR036397">
    <property type="entry name" value="RNaseH_sf"/>
</dbReference>
<dbReference type="Pfam" id="PF13976">
    <property type="entry name" value="gag_pre-integrs"/>
    <property type="match status" value="1"/>
</dbReference>
<dbReference type="SUPFAM" id="SSF53098">
    <property type="entry name" value="Ribonuclease H-like"/>
    <property type="match status" value="1"/>
</dbReference>
<feature type="region of interest" description="Disordered" evidence="3">
    <location>
        <begin position="359"/>
        <end position="389"/>
    </location>
</feature>
<evidence type="ECO:0000259" key="4">
    <source>
        <dbReference type="Pfam" id="PF07727"/>
    </source>
</evidence>
<evidence type="ECO:0000259" key="5">
    <source>
        <dbReference type="Pfam" id="PF13976"/>
    </source>
</evidence>
<feature type="compositionally biased region" description="Basic and acidic residues" evidence="3">
    <location>
        <begin position="359"/>
        <end position="388"/>
    </location>
</feature>
<name>A0ABQ5JDE8_9ASTR</name>
<protein>
    <submittedName>
        <fullName evidence="6">Ribonuclease H-like domain-containing protein</fullName>
    </submittedName>
</protein>
<dbReference type="InterPro" id="IPR039537">
    <property type="entry name" value="Retrotran_Ty1/copia-like"/>
</dbReference>
<feature type="region of interest" description="Disordered" evidence="3">
    <location>
        <begin position="1217"/>
        <end position="1307"/>
    </location>
</feature>
<feature type="region of interest" description="Disordered" evidence="3">
    <location>
        <begin position="775"/>
        <end position="796"/>
    </location>
</feature>
<accession>A0ABQ5JDE8</accession>
<feature type="compositionally biased region" description="Basic and acidic residues" evidence="3">
    <location>
        <begin position="1134"/>
        <end position="1148"/>
    </location>
</feature>
<dbReference type="Proteomes" id="UP001151760">
    <property type="component" value="Unassembled WGS sequence"/>
</dbReference>
<feature type="region of interest" description="Disordered" evidence="3">
    <location>
        <begin position="1123"/>
        <end position="1148"/>
    </location>
</feature>
<keyword evidence="2" id="KW-0378">Hydrolase</keyword>
<feature type="domain" description="Reverse transcriptase Ty1/copia-type" evidence="4">
    <location>
        <begin position="502"/>
        <end position="576"/>
    </location>
</feature>
<evidence type="ECO:0000256" key="2">
    <source>
        <dbReference type="ARBA" id="ARBA00022801"/>
    </source>
</evidence>
<dbReference type="InterPro" id="IPR012337">
    <property type="entry name" value="RNaseH-like_sf"/>
</dbReference>
<organism evidence="6 7">
    <name type="scientific">Tanacetum coccineum</name>
    <dbReference type="NCBI Taxonomy" id="301880"/>
    <lineage>
        <taxon>Eukaryota</taxon>
        <taxon>Viridiplantae</taxon>
        <taxon>Streptophyta</taxon>
        <taxon>Embryophyta</taxon>
        <taxon>Tracheophyta</taxon>
        <taxon>Spermatophyta</taxon>
        <taxon>Magnoliopsida</taxon>
        <taxon>eudicotyledons</taxon>
        <taxon>Gunneridae</taxon>
        <taxon>Pentapetalae</taxon>
        <taxon>asterids</taxon>
        <taxon>campanulids</taxon>
        <taxon>Asterales</taxon>
        <taxon>Asteraceae</taxon>
        <taxon>Asteroideae</taxon>
        <taxon>Anthemideae</taxon>
        <taxon>Anthemidinae</taxon>
        <taxon>Tanacetum</taxon>
    </lineage>
</organism>
<dbReference type="Pfam" id="PF07727">
    <property type="entry name" value="RVT_2"/>
    <property type="match status" value="1"/>
</dbReference>
<gene>
    <name evidence="6" type="ORF">Tco_1131879</name>
</gene>
<feature type="compositionally biased region" description="Acidic residues" evidence="3">
    <location>
        <begin position="1217"/>
        <end position="1250"/>
    </location>
</feature>
<evidence type="ECO:0000256" key="1">
    <source>
        <dbReference type="ARBA" id="ARBA00022723"/>
    </source>
</evidence>
<proteinExistence type="predicted"/>
<evidence type="ECO:0000313" key="7">
    <source>
        <dbReference type="Proteomes" id="UP001151760"/>
    </source>
</evidence>
<evidence type="ECO:0000313" key="6">
    <source>
        <dbReference type="EMBL" id="GJU09483.1"/>
    </source>
</evidence>
<dbReference type="InterPro" id="IPR025724">
    <property type="entry name" value="GAG-pre-integrase_dom"/>
</dbReference>
<reference evidence="6" key="1">
    <citation type="journal article" date="2022" name="Int. J. Mol. Sci.">
        <title>Draft Genome of Tanacetum Coccineum: Genomic Comparison of Closely Related Tanacetum-Family Plants.</title>
        <authorList>
            <person name="Yamashiro T."/>
            <person name="Shiraishi A."/>
            <person name="Nakayama K."/>
            <person name="Satake H."/>
        </authorList>
    </citation>
    <scope>NUCLEOTIDE SEQUENCE</scope>
</reference>
<feature type="region of interest" description="Disordered" evidence="3">
    <location>
        <begin position="1440"/>
        <end position="1486"/>
    </location>
</feature>
<dbReference type="EMBL" id="BQNB010021731">
    <property type="protein sequence ID" value="GJU09483.1"/>
    <property type="molecule type" value="Genomic_DNA"/>
</dbReference>
<feature type="compositionally biased region" description="Low complexity" evidence="3">
    <location>
        <begin position="1449"/>
        <end position="1461"/>
    </location>
</feature>
<feature type="compositionally biased region" description="Polar residues" evidence="3">
    <location>
        <begin position="787"/>
        <end position="796"/>
    </location>
</feature>
<reference evidence="6" key="2">
    <citation type="submission" date="2022-01" db="EMBL/GenBank/DDBJ databases">
        <authorList>
            <person name="Yamashiro T."/>
            <person name="Shiraishi A."/>
            <person name="Satake H."/>
            <person name="Nakayama K."/>
        </authorList>
    </citation>
    <scope>NUCLEOTIDE SEQUENCE</scope>
</reference>
<evidence type="ECO:0000256" key="3">
    <source>
        <dbReference type="SAM" id="MobiDB-lite"/>
    </source>
</evidence>
<feature type="compositionally biased region" description="Acidic residues" evidence="3">
    <location>
        <begin position="1273"/>
        <end position="1295"/>
    </location>
</feature>
<keyword evidence="7" id="KW-1185">Reference proteome</keyword>
<dbReference type="InterPro" id="IPR013103">
    <property type="entry name" value="RVT_2"/>
</dbReference>
<sequence length="1486" mass="168163">MVSENNYNRVDYDYYAKTSYPSAHRNMVPRAVLLKSGLTPLNTTRPEPTVYSARSMPRAVNTARPYTTLVNAVRTKRVNAVKTSACWVWRPTRPNGASLVFKRNNYIDARGKVGTKKNYVLFTALNVVVLSPNFKLPDESQILLKIPRKDNMYSFDIKNIVPKENLTCLVAKATLDESMLWHKRLGHINFKNINKLVKENIVRGLPTKCFENDQICVACLKGKQHRPLFTWVFFLATKDETSEILKNFIKEIENLVNKKVKIIRCDNGIEFKNKVMDDFCREKADSKLSTTFWAEAVSIACYVQNRVLVVKPHNKTPYELLRVLQGTITIESACTQGDLMQVYLRLLVMKMIPPKSAADDIRQVKDGPHNESDDKDKSENDSSPKEDNAAGQHINTAVLKLILVILNLILLIHSLKDMFKMGASHTLEATHVEFFSDEDEPKVNLGNIPEYSYSVPTDSVNTRIIKYYPIKSNVIGDVKFLYSDKKNRKESNEELLQFKLQQVWILMDLPNGKRAIETKWVFRNKKDKRGIVIRNKARLVARGLRQEEGIDYEEVFAPVARIEAIRLFLAYASLYGFFWFIDPGSILDKVVTQVTQGSLGCIKLQEHVDLGKCPLVKRMELCDDVDVHLYRSMIRSLMCLTASRPDIMFAILKKANPTIRAFAAIYRYLHLNIAYIIVIMAGATHDRSFNWRLSVLGNRSSYKSTVSVSVNTASAKLRLISKASYGMDWQSEKRIILQLNLADEATFTSVDVDAGGAATTDISLDAGQGSGTIHKTPTRLNDAPLSGVNTPGSAEGSLSQTELMDFVLKLAKKVEGLETELKNTKQIYGKVYTKLGRMIEDIDLDVDTYLVQPHAAEYFHFVTPTKIRASGEAHSSDISPEDQLGVLSAAKILADAGRSKTVSEVQTYIRRRRDVNTGSEGVNTAGDTANVMHQNVNILIPSSSLKDKDPGQREGKAIMEVDEIQKKFKKGEYKQISHDEEVAQKLHAEELAKDKARQEQEKYDLEKALELQKQLDERKEVVVEEAHDIDWSDPAVLRYHALQNRSFSVAEVRKNMCMYLKNQGGYKQSHFKGMSYEDIRLIFESVWDQNHAFVPKDSEIEKEVMKRPGFDLQQESIKKNEKIEASGFVQKQPAGEEKEKKKDAESSKQVEEEIVQSLLGVFVLPSALYYLIIPFAQGIQGVMDEYEEIIMANLPPNNNEFALAAEAAQDNMNGWVEEEDPEMEEEEEDPEEDPEMEEEEEEMEADEQWDGPEWILPYQGADPLYPPPPASDSESEAEAEDEAEAENEVEAEAEAEAAPIPHPVPANPVPEAAPIGTSRLIPFRRLFTDTQVWTGSSSSAAAAGHNPEDLTPSHIRSDLDALHRRVKHIEEEDVRADNKRLKMMLDCSENRTRDAWRENDRATWHYHHLRRWSIMVENLLPPRLRYQEPPYALPETLLAPVTHNDPRDPYVAARDAATAPTTDDDDSPTPKETAPSEPQGSPPRDS</sequence>